<evidence type="ECO:0000256" key="3">
    <source>
        <dbReference type="ARBA" id="ARBA00022692"/>
    </source>
</evidence>
<dbReference type="GO" id="GO:0005783">
    <property type="term" value="C:endoplasmic reticulum"/>
    <property type="evidence" value="ECO:0007669"/>
    <property type="project" value="TreeGrafter"/>
</dbReference>
<name>A0A9W8AG38_9FUNG</name>
<gene>
    <name evidence="7" type="primary">POM33</name>
    <name evidence="7" type="ORF">IWQ60_004536</name>
</gene>
<dbReference type="Proteomes" id="UP001150569">
    <property type="component" value="Unassembled WGS sequence"/>
</dbReference>
<feature type="transmembrane region" description="Helical" evidence="6">
    <location>
        <begin position="96"/>
        <end position="122"/>
    </location>
</feature>
<dbReference type="GO" id="GO:0071786">
    <property type="term" value="P:endoplasmic reticulum tubular network organization"/>
    <property type="evidence" value="ECO:0007669"/>
    <property type="project" value="TreeGrafter"/>
</dbReference>
<dbReference type="EMBL" id="JANBPT010000221">
    <property type="protein sequence ID" value="KAJ1925487.1"/>
    <property type="molecule type" value="Genomic_DNA"/>
</dbReference>
<evidence type="ECO:0000256" key="6">
    <source>
        <dbReference type="SAM" id="Phobius"/>
    </source>
</evidence>
<dbReference type="InterPro" id="IPR051645">
    <property type="entry name" value="PER33/POM33_regulator"/>
</dbReference>
<feature type="transmembrane region" description="Helical" evidence="6">
    <location>
        <begin position="25"/>
        <end position="43"/>
    </location>
</feature>
<comment type="similarity">
    <text evidence="2">Belongs to the PER33/POM33 family.</text>
</comment>
<evidence type="ECO:0000256" key="2">
    <source>
        <dbReference type="ARBA" id="ARBA00007322"/>
    </source>
</evidence>
<evidence type="ECO:0000256" key="4">
    <source>
        <dbReference type="ARBA" id="ARBA00022989"/>
    </source>
</evidence>
<keyword evidence="8" id="KW-1185">Reference proteome</keyword>
<evidence type="ECO:0000256" key="5">
    <source>
        <dbReference type="ARBA" id="ARBA00023136"/>
    </source>
</evidence>
<dbReference type="GO" id="GO:0016020">
    <property type="term" value="C:membrane"/>
    <property type="evidence" value="ECO:0007669"/>
    <property type="project" value="UniProtKB-SubCell"/>
</dbReference>
<keyword evidence="3 6" id="KW-0812">Transmembrane</keyword>
<dbReference type="Pfam" id="PF03661">
    <property type="entry name" value="TMEM33_Pom33"/>
    <property type="match status" value="1"/>
</dbReference>
<comment type="subcellular location">
    <subcellularLocation>
        <location evidence="1">Membrane</location>
        <topology evidence="1">Multi-pass membrane protein</topology>
    </subcellularLocation>
</comment>
<dbReference type="GO" id="GO:0061024">
    <property type="term" value="P:membrane organization"/>
    <property type="evidence" value="ECO:0007669"/>
    <property type="project" value="TreeGrafter"/>
</dbReference>
<feature type="transmembrane region" description="Helical" evidence="6">
    <location>
        <begin position="193"/>
        <end position="218"/>
    </location>
</feature>
<proteinExistence type="inferred from homology"/>
<protein>
    <submittedName>
        <fullName evidence="7">Transmembrane nucleoporin</fullName>
    </submittedName>
</protein>
<dbReference type="InterPro" id="IPR005344">
    <property type="entry name" value="TMEM33/Pom33"/>
</dbReference>
<dbReference type="OrthoDB" id="5581259at2759"/>
<reference evidence="7" key="1">
    <citation type="submission" date="2022-07" db="EMBL/GenBank/DDBJ databases">
        <title>Phylogenomic reconstructions and comparative analyses of Kickxellomycotina fungi.</title>
        <authorList>
            <person name="Reynolds N.K."/>
            <person name="Stajich J.E."/>
            <person name="Barry K."/>
            <person name="Grigoriev I.V."/>
            <person name="Crous P."/>
            <person name="Smith M.E."/>
        </authorList>
    </citation>
    <scope>NUCLEOTIDE SEQUENCE</scope>
    <source>
        <strain evidence="7">RSA 861</strain>
    </source>
</reference>
<feature type="transmembrane region" description="Helical" evidence="6">
    <location>
        <begin position="55"/>
        <end position="75"/>
    </location>
</feature>
<comment type="caution">
    <text evidence="7">The sequence shown here is derived from an EMBL/GenBank/DDBJ whole genome shotgun (WGS) entry which is preliminary data.</text>
</comment>
<evidence type="ECO:0000256" key="1">
    <source>
        <dbReference type="ARBA" id="ARBA00004141"/>
    </source>
</evidence>
<dbReference type="AlphaFoldDB" id="A0A9W8AG38"/>
<dbReference type="PANTHER" id="PTHR12703:SF4">
    <property type="entry name" value="TRANSMEMBRANE PROTEIN 33"/>
    <property type="match status" value="1"/>
</dbReference>
<sequence length="293" mass="32344">MAGSAPRNAAPLSQRVIAMVQTAEFAWWLGHVVALTLGSLYLFRLVVTFTSVPQLYYRAYLGALASYLVVIYRSHGKPRFNTEFLQRIGSDENVQYFFLTVTWYLMAPLFVTIVPFVVFSALHVTSYLTSTVLPTVFPQIPSEVAAATARRPAGAPSTVHISPPARASMTLQRAYRQFNSAALNFASLWEVSVVMPALVLAAITFQGSFIAPFFYAHFLRMRYVFSSKTQQAFAFVRAKLDRFFVAPTAHPSIPPVVGQAYVKARDWIIVFGNKASQAPAATPNATGATSRAR</sequence>
<keyword evidence="5 6" id="KW-0472">Membrane</keyword>
<evidence type="ECO:0000313" key="8">
    <source>
        <dbReference type="Proteomes" id="UP001150569"/>
    </source>
</evidence>
<organism evidence="7 8">
    <name type="scientific">Tieghemiomyces parasiticus</name>
    <dbReference type="NCBI Taxonomy" id="78921"/>
    <lineage>
        <taxon>Eukaryota</taxon>
        <taxon>Fungi</taxon>
        <taxon>Fungi incertae sedis</taxon>
        <taxon>Zoopagomycota</taxon>
        <taxon>Kickxellomycotina</taxon>
        <taxon>Dimargaritomycetes</taxon>
        <taxon>Dimargaritales</taxon>
        <taxon>Dimargaritaceae</taxon>
        <taxon>Tieghemiomyces</taxon>
    </lineage>
</organism>
<accession>A0A9W8AG38</accession>
<dbReference type="PANTHER" id="PTHR12703">
    <property type="entry name" value="TRANSMEMBRANE PROTEIN 33"/>
    <property type="match status" value="1"/>
</dbReference>
<keyword evidence="4 6" id="KW-1133">Transmembrane helix</keyword>
<evidence type="ECO:0000313" key="7">
    <source>
        <dbReference type="EMBL" id="KAJ1925487.1"/>
    </source>
</evidence>